<evidence type="ECO:0000256" key="4">
    <source>
        <dbReference type="ARBA" id="ARBA00022989"/>
    </source>
</evidence>
<dbReference type="InterPro" id="IPR006696">
    <property type="entry name" value="DUF423"/>
</dbReference>
<dbReference type="Pfam" id="PF04241">
    <property type="entry name" value="DUF423"/>
    <property type="match status" value="1"/>
</dbReference>
<evidence type="ECO:0000256" key="3">
    <source>
        <dbReference type="ARBA" id="ARBA00022692"/>
    </source>
</evidence>
<dbReference type="GeneID" id="25344291"/>
<gene>
    <name evidence="7" type="ORF">NECAME_04259</name>
</gene>
<evidence type="ECO:0000313" key="8">
    <source>
        <dbReference type="Proteomes" id="UP000053676"/>
    </source>
</evidence>
<feature type="transmembrane region" description="Helical" evidence="6">
    <location>
        <begin position="104"/>
        <end position="124"/>
    </location>
</feature>
<proteinExistence type="inferred from homology"/>
<comment type="similarity">
    <text evidence="2">Belongs to the TMEM256 family.</text>
</comment>
<dbReference type="PANTHER" id="PTHR43461">
    <property type="entry name" value="TRANSMEMBRANE PROTEIN 256"/>
    <property type="match status" value="1"/>
</dbReference>
<dbReference type="KEGG" id="nai:NECAME_04259"/>
<evidence type="ECO:0000256" key="5">
    <source>
        <dbReference type="ARBA" id="ARBA00023136"/>
    </source>
</evidence>
<organism evidence="7 8">
    <name type="scientific">Necator americanus</name>
    <name type="common">Human hookworm</name>
    <dbReference type="NCBI Taxonomy" id="51031"/>
    <lineage>
        <taxon>Eukaryota</taxon>
        <taxon>Metazoa</taxon>
        <taxon>Ecdysozoa</taxon>
        <taxon>Nematoda</taxon>
        <taxon>Chromadorea</taxon>
        <taxon>Rhabditida</taxon>
        <taxon>Rhabditina</taxon>
        <taxon>Rhabditomorpha</taxon>
        <taxon>Strongyloidea</taxon>
        <taxon>Ancylostomatidae</taxon>
        <taxon>Bunostominae</taxon>
        <taxon>Necator</taxon>
    </lineage>
</organism>
<dbReference type="EMBL" id="KI660423">
    <property type="protein sequence ID" value="ETN73573.1"/>
    <property type="molecule type" value="Genomic_DNA"/>
</dbReference>
<dbReference type="GO" id="GO:0016020">
    <property type="term" value="C:membrane"/>
    <property type="evidence" value="ECO:0007669"/>
    <property type="project" value="UniProtKB-SubCell"/>
</dbReference>
<dbReference type="PANTHER" id="PTHR43461:SF1">
    <property type="entry name" value="TRANSMEMBRANE PROTEIN 256"/>
    <property type="match status" value="1"/>
</dbReference>
<evidence type="ECO:0000313" key="7">
    <source>
        <dbReference type="EMBL" id="ETN73573.1"/>
    </source>
</evidence>
<evidence type="ECO:0000256" key="2">
    <source>
        <dbReference type="ARBA" id="ARBA00006208"/>
    </source>
</evidence>
<evidence type="ECO:0008006" key="9">
    <source>
        <dbReference type="Google" id="ProtNLM"/>
    </source>
</evidence>
<keyword evidence="8" id="KW-1185">Reference proteome</keyword>
<evidence type="ECO:0000256" key="1">
    <source>
        <dbReference type="ARBA" id="ARBA00004141"/>
    </source>
</evidence>
<feature type="transmembrane region" description="Helical" evidence="6">
    <location>
        <begin position="46"/>
        <end position="68"/>
    </location>
</feature>
<dbReference type="AlphaFoldDB" id="W2SVL1"/>
<keyword evidence="5 6" id="KW-0472">Membrane</keyword>
<dbReference type="OrthoDB" id="269173at2759"/>
<evidence type="ECO:0000256" key="6">
    <source>
        <dbReference type="SAM" id="Phobius"/>
    </source>
</evidence>
<name>W2SVL1_NECAM</name>
<dbReference type="Proteomes" id="UP000053676">
    <property type="component" value="Unassembled WGS sequence"/>
</dbReference>
<keyword evidence="4 6" id="KW-1133">Transmembrane helix</keyword>
<protein>
    <recommendedName>
        <fullName evidence="9">DUF423 domain-containing protein</fullName>
    </recommendedName>
</protein>
<reference evidence="8" key="1">
    <citation type="journal article" date="2014" name="Nat. Genet.">
        <title>Genome of the human hookworm Necator americanus.</title>
        <authorList>
            <person name="Tang Y.T."/>
            <person name="Gao X."/>
            <person name="Rosa B.A."/>
            <person name="Abubucker S."/>
            <person name="Hallsworth-Pepin K."/>
            <person name="Martin J."/>
            <person name="Tyagi R."/>
            <person name="Heizer E."/>
            <person name="Zhang X."/>
            <person name="Bhonagiri-Palsikar V."/>
            <person name="Minx P."/>
            <person name="Warren W.C."/>
            <person name="Wang Q."/>
            <person name="Zhan B."/>
            <person name="Hotez P.J."/>
            <person name="Sternberg P.W."/>
            <person name="Dougall A."/>
            <person name="Gaze S.T."/>
            <person name="Mulvenna J."/>
            <person name="Sotillo J."/>
            <person name="Ranganathan S."/>
            <person name="Rabelo E.M."/>
            <person name="Wilson R.K."/>
            <person name="Felgner P.L."/>
            <person name="Bethony J."/>
            <person name="Hawdon J.M."/>
            <person name="Gasser R.B."/>
            <person name="Loukas A."/>
            <person name="Mitreva M."/>
        </authorList>
    </citation>
    <scope>NUCLEOTIDE SEQUENCE [LARGE SCALE GENOMIC DNA]</scope>
</reference>
<feature type="transmembrane region" description="Helical" evidence="6">
    <location>
        <begin position="136"/>
        <end position="153"/>
    </location>
</feature>
<comment type="subcellular location">
    <subcellularLocation>
        <location evidence="1">Membrane</location>
        <topology evidence="1">Multi-pass membrane protein</topology>
    </subcellularLocation>
</comment>
<dbReference type="CTD" id="25344291"/>
<dbReference type="OMA" id="YHYSITG"/>
<accession>W2SVL1</accession>
<sequence length="154" mass="16954">MSFMAQINTLLNYLPEVPIPKKRAGPSVSAAVLPHHSTYSADMSTIIRVAGLSGAVAVAIGAYGAHVIRDDEKVDYRRKKAFEVGSRYHLIHTLALLASPRAKYPWLTSAVFLTGIVMFCGPCYHYSITAQENTRRFTPIGGVLFIIGWLTFIL</sequence>
<keyword evidence="3 6" id="KW-0812">Transmembrane</keyword>